<dbReference type="PANTHER" id="PTHR34072:SF56">
    <property type="entry name" value="REVERSE TRANSCRIPTASE_RETROTRANSPOSON-DERIVED PROTEIN RNASE H-LIKE DOMAIN-CONTAINING PROTEIN"/>
    <property type="match status" value="1"/>
</dbReference>
<keyword evidence="3" id="KW-1185">Reference proteome</keyword>
<evidence type="ECO:0000313" key="2">
    <source>
        <dbReference type="EMBL" id="RAW30623.1"/>
    </source>
</evidence>
<dbReference type="SUPFAM" id="SSF56672">
    <property type="entry name" value="DNA/RNA polymerases"/>
    <property type="match status" value="1"/>
</dbReference>
<accession>A0A329S115</accession>
<dbReference type="Pfam" id="PF17919">
    <property type="entry name" value="RT_RNaseH_2"/>
    <property type="match status" value="1"/>
</dbReference>
<reference evidence="2 3" key="1">
    <citation type="submission" date="2018-01" db="EMBL/GenBank/DDBJ databases">
        <title>Draft genome of the strawberry crown rot pathogen Phytophthora cactorum.</title>
        <authorList>
            <person name="Armitage A.D."/>
            <person name="Lysoe E."/>
            <person name="Nellist C.F."/>
            <person name="Harrison R.J."/>
            <person name="Brurberg M.B."/>
        </authorList>
    </citation>
    <scope>NUCLEOTIDE SEQUENCE [LARGE SCALE GENOMIC DNA]</scope>
    <source>
        <strain evidence="2 3">10300</strain>
    </source>
</reference>
<proteinExistence type="predicted"/>
<evidence type="ECO:0000259" key="1">
    <source>
        <dbReference type="Pfam" id="PF17919"/>
    </source>
</evidence>
<protein>
    <recommendedName>
        <fullName evidence="1">Reverse transcriptase/retrotransposon-derived protein RNase H-like domain-containing protein</fullName>
    </recommendedName>
</protein>
<dbReference type="PANTHER" id="PTHR34072">
    <property type="entry name" value="ENZYMATIC POLYPROTEIN-RELATED"/>
    <property type="match status" value="1"/>
</dbReference>
<dbReference type="EMBL" id="MJFZ01000361">
    <property type="protein sequence ID" value="RAW30623.1"/>
    <property type="molecule type" value="Genomic_DNA"/>
</dbReference>
<gene>
    <name evidence="2" type="ORF">PC110_g13028</name>
</gene>
<organism evidence="2 3">
    <name type="scientific">Phytophthora cactorum</name>
    <dbReference type="NCBI Taxonomy" id="29920"/>
    <lineage>
        <taxon>Eukaryota</taxon>
        <taxon>Sar</taxon>
        <taxon>Stramenopiles</taxon>
        <taxon>Oomycota</taxon>
        <taxon>Peronosporomycetes</taxon>
        <taxon>Peronosporales</taxon>
        <taxon>Peronosporaceae</taxon>
        <taxon>Phytophthora</taxon>
    </lineage>
</organism>
<dbReference type="InterPro" id="IPR043128">
    <property type="entry name" value="Rev_trsase/Diguanyl_cyclase"/>
</dbReference>
<dbReference type="VEuPathDB" id="FungiDB:PC110_g13028"/>
<comment type="caution">
    <text evidence="2">The sequence shown here is derived from an EMBL/GenBank/DDBJ whole genome shotgun (WGS) entry which is preliminary data.</text>
</comment>
<sequence length="166" mass="19281">MRENNWYANLKKCIFCAPEIPVLRSYVSKEGVLADPEKIEAICAWPAPQDQKQLREWLWLATYLRNYSKNFALAVRPLSQLLKADATRSWAQNTSLITRNHSTCCDASDFAIVCALMQFDNERRECVVSYQSRQLKPAERNYPVHDKELLAKRYALVKFCVYLLGE</sequence>
<dbReference type="STRING" id="29920.A0A329S115"/>
<feature type="domain" description="Reverse transcriptase/retrotransposon-derived protein RNase H-like" evidence="1">
    <location>
        <begin position="104"/>
        <end position="165"/>
    </location>
</feature>
<evidence type="ECO:0000313" key="3">
    <source>
        <dbReference type="Proteomes" id="UP000251314"/>
    </source>
</evidence>
<dbReference type="Proteomes" id="UP000251314">
    <property type="component" value="Unassembled WGS sequence"/>
</dbReference>
<dbReference type="OrthoDB" id="100691at2759"/>
<dbReference type="InterPro" id="IPR041577">
    <property type="entry name" value="RT_RNaseH_2"/>
</dbReference>
<dbReference type="InterPro" id="IPR043502">
    <property type="entry name" value="DNA/RNA_pol_sf"/>
</dbReference>
<dbReference type="AlphaFoldDB" id="A0A329S115"/>
<name>A0A329S115_9STRA</name>
<dbReference type="Gene3D" id="3.30.70.270">
    <property type="match status" value="1"/>
</dbReference>